<name>A0A6L3SVH1_9HYPH</name>
<evidence type="ECO:0000256" key="1">
    <source>
        <dbReference type="SAM" id="MobiDB-lite"/>
    </source>
</evidence>
<dbReference type="Proteomes" id="UP000474159">
    <property type="component" value="Unassembled WGS sequence"/>
</dbReference>
<comment type="caution">
    <text evidence="2">The sequence shown here is derived from an EMBL/GenBank/DDBJ whole genome shotgun (WGS) entry which is preliminary data.</text>
</comment>
<evidence type="ECO:0000313" key="2">
    <source>
        <dbReference type="EMBL" id="KAB1076874.1"/>
    </source>
</evidence>
<sequence>MRPLRTTRTPHPNPLPHGRGGPSRCPRLYLRAEAEPWDNAARHLSRPGEVESARADRVRGATSPDNAHPSPQPSP</sequence>
<feature type="region of interest" description="Disordered" evidence="1">
    <location>
        <begin position="1"/>
        <end position="75"/>
    </location>
</feature>
<proteinExistence type="predicted"/>
<protein>
    <submittedName>
        <fullName evidence="2">Uncharacterized protein</fullName>
    </submittedName>
</protein>
<feature type="compositionally biased region" description="Polar residues" evidence="1">
    <location>
        <begin position="1"/>
        <end position="10"/>
    </location>
</feature>
<gene>
    <name evidence="2" type="ORF">F6X53_21680</name>
</gene>
<keyword evidence="3" id="KW-1185">Reference proteome</keyword>
<evidence type="ECO:0000313" key="3">
    <source>
        <dbReference type="Proteomes" id="UP000474159"/>
    </source>
</evidence>
<feature type="compositionally biased region" description="Basic and acidic residues" evidence="1">
    <location>
        <begin position="46"/>
        <end position="59"/>
    </location>
</feature>
<reference evidence="2 3" key="1">
    <citation type="submission" date="2019-09" db="EMBL/GenBank/DDBJ databases">
        <title>YIM 48816 draft genome.</title>
        <authorList>
            <person name="Jiang L."/>
        </authorList>
    </citation>
    <scope>NUCLEOTIDE SEQUENCE [LARGE SCALE GENOMIC DNA]</scope>
    <source>
        <strain evidence="2 3">YIM 48816</strain>
    </source>
</reference>
<organism evidence="2 3">
    <name type="scientific">Methylobacterium soli</name>
    <dbReference type="NCBI Taxonomy" id="553447"/>
    <lineage>
        <taxon>Bacteria</taxon>
        <taxon>Pseudomonadati</taxon>
        <taxon>Pseudomonadota</taxon>
        <taxon>Alphaproteobacteria</taxon>
        <taxon>Hyphomicrobiales</taxon>
        <taxon>Methylobacteriaceae</taxon>
        <taxon>Methylobacterium</taxon>
    </lineage>
</organism>
<dbReference type="EMBL" id="VZZK01000026">
    <property type="protein sequence ID" value="KAB1076874.1"/>
    <property type="molecule type" value="Genomic_DNA"/>
</dbReference>
<accession>A0A6L3SVH1</accession>
<dbReference type="AlphaFoldDB" id="A0A6L3SVH1"/>